<gene>
    <name evidence="8" type="primary">SIX13e</name>
</gene>
<dbReference type="PROSITE" id="PS00027">
    <property type="entry name" value="HOMEOBOX_1"/>
    <property type="match status" value="1"/>
</dbReference>
<proteinExistence type="evidence at transcript level"/>
<dbReference type="Gene3D" id="1.10.10.60">
    <property type="entry name" value="Homeodomain-like"/>
    <property type="match status" value="1"/>
</dbReference>
<keyword evidence="1 4" id="KW-0238">DNA-binding</keyword>
<evidence type="ECO:0000256" key="3">
    <source>
        <dbReference type="ARBA" id="ARBA00023242"/>
    </source>
</evidence>
<dbReference type="GO" id="GO:0005667">
    <property type="term" value="C:transcription regulator complex"/>
    <property type="evidence" value="ECO:0007669"/>
    <property type="project" value="TreeGrafter"/>
</dbReference>
<evidence type="ECO:0000256" key="5">
    <source>
        <dbReference type="RuleBase" id="RU000682"/>
    </source>
</evidence>
<comment type="subcellular location">
    <subcellularLocation>
        <location evidence="4 5">Nucleus</location>
    </subcellularLocation>
</comment>
<feature type="region of interest" description="Disordered" evidence="6">
    <location>
        <begin position="1"/>
        <end position="39"/>
    </location>
</feature>
<evidence type="ECO:0000256" key="4">
    <source>
        <dbReference type="PROSITE-ProRule" id="PRU00108"/>
    </source>
</evidence>
<dbReference type="GO" id="GO:0000981">
    <property type="term" value="F:DNA-binding transcription factor activity, RNA polymerase II-specific"/>
    <property type="evidence" value="ECO:0007669"/>
    <property type="project" value="InterPro"/>
</dbReference>
<dbReference type="GO" id="GO:0000978">
    <property type="term" value="F:RNA polymerase II cis-regulatory region sequence-specific DNA binding"/>
    <property type="evidence" value="ECO:0007669"/>
    <property type="project" value="TreeGrafter"/>
</dbReference>
<keyword evidence="3 4" id="KW-0539">Nucleus</keyword>
<dbReference type="SMART" id="SM00389">
    <property type="entry name" value="HOX"/>
    <property type="match status" value="1"/>
</dbReference>
<dbReference type="SUPFAM" id="SSF46689">
    <property type="entry name" value="Homeodomain-like"/>
    <property type="match status" value="1"/>
</dbReference>
<dbReference type="EMBL" id="HM444115">
    <property type="protein sequence ID" value="ADO22636.1"/>
    <property type="molecule type" value="mRNA"/>
</dbReference>
<dbReference type="InterPro" id="IPR017970">
    <property type="entry name" value="Homeobox_CS"/>
</dbReference>
<dbReference type="AlphaFoldDB" id="E3UJV8"/>
<dbReference type="Pfam" id="PF16878">
    <property type="entry name" value="SIX1_SD"/>
    <property type="match status" value="1"/>
</dbReference>
<evidence type="ECO:0000256" key="6">
    <source>
        <dbReference type="SAM" id="MobiDB-lite"/>
    </source>
</evidence>
<name>E3UJV8_MNELE</name>
<sequence length="347" mass="39663">MSQGILISAAQEADLPTSPDLTTPDSPGQSSKFSHVFSLGPDSLLPSSPSWTKVLSPVNSSSDDSAYFGSPPPTPGDRGAYTEVPSVTLAYHPVPSLQSNLHNTDLKLKQQPYTHTTNPATFPPLPSDLMDFFPANYQVDPSYPLNQPYPHQSNPKAPFNHPAYLENLQNKIMRRKGSARCDKEKSTLNYLKTLAREEQYEEMFVIISNFNFSEKNHSWLQTLWLRGHYARETQRLGRPLNPADRLRLRRIQPFPQTISLPDDYESQRFAKDFLKVFYAINEYPSPGQKMMLSARCRMTYHQVNSWFKNRRARDREQPEQVKVSPQQLNETLDLMMNIIESDKDIAL</sequence>
<feature type="region of interest" description="Disordered" evidence="6">
    <location>
        <begin position="59"/>
        <end position="81"/>
    </location>
</feature>
<dbReference type="InterPro" id="IPR001356">
    <property type="entry name" value="HD"/>
</dbReference>
<dbReference type="PANTHER" id="PTHR10390:SF44">
    <property type="entry name" value="SIX HOMEOBOX 4"/>
    <property type="match status" value="1"/>
</dbReference>
<evidence type="ECO:0000259" key="7">
    <source>
        <dbReference type="PROSITE" id="PS50071"/>
    </source>
</evidence>
<dbReference type="InterPro" id="IPR031701">
    <property type="entry name" value="SIX1_SD"/>
</dbReference>
<dbReference type="PROSITE" id="PS50071">
    <property type="entry name" value="HOMEOBOX_2"/>
    <property type="match status" value="1"/>
</dbReference>
<keyword evidence="2 4" id="KW-0371">Homeobox</keyword>
<dbReference type="HOGENOM" id="CLU_799968_0_0_1"/>
<evidence type="ECO:0000256" key="1">
    <source>
        <dbReference type="ARBA" id="ARBA00023125"/>
    </source>
</evidence>
<feature type="domain" description="Homeobox" evidence="7">
    <location>
        <begin position="274"/>
        <end position="317"/>
    </location>
</feature>
<dbReference type="PANTHER" id="PTHR10390">
    <property type="entry name" value="HOMEOBOX PROTEIN SIX"/>
    <property type="match status" value="1"/>
</dbReference>
<dbReference type="CDD" id="cd00086">
    <property type="entry name" value="homeodomain"/>
    <property type="match status" value="1"/>
</dbReference>
<reference evidence="8" key="1">
    <citation type="journal article" date="2010" name="Evodevo">
        <title>The homeodomain complement of the ctenophore Mnemiopsis leidyi suggests that Ctenophora and Porifera diverged prior to the ParaHoxozoa.</title>
        <authorList>
            <person name="Ryan J.F."/>
            <person name="Pang K."/>
            <person name="NISC Comparative Sequencing Program"/>
            <person name="Mullikin J.C."/>
            <person name="Martindale M.Q."/>
            <person name="Baxevanis A.D."/>
        </authorList>
    </citation>
    <scope>NUCLEOTIDE SEQUENCE</scope>
</reference>
<protein>
    <submittedName>
        <fullName evidence="8">SIX class homeobox transcription factor SIX13e</fullName>
    </submittedName>
</protein>
<dbReference type="Pfam" id="PF00046">
    <property type="entry name" value="Homeodomain"/>
    <property type="match status" value="1"/>
</dbReference>
<evidence type="ECO:0000256" key="2">
    <source>
        <dbReference type="ARBA" id="ARBA00023155"/>
    </source>
</evidence>
<feature type="DNA-binding region" description="Homeobox" evidence="4">
    <location>
        <begin position="276"/>
        <end position="318"/>
    </location>
</feature>
<dbReference type="GO" id="GO:0005634">
    <property type="term" value="C:nucleus"/>
    <property type="evidence" value="ECO:0007669"/>
    <property type="project" value="UniProtKB-SubCell"/>
</dbReference>
<evidence type="ECO:0000313" key="8">
    <source>
        <dbReference type="EMBL" id="ADO22636.1"/>
    </source>
</evidence>
<organism evidence="8">
    <name type="scientific">Mnemiopsis leidyi</name>
    <name type="common">Sea walnut</name>
    <name type="synonym">Warty comb jellyfish</name>
    <dbReference type="NCBI Taxonomy" id="27923"/>
    <lineage>
        <taxon>Eukaryota</taxon>
        <taxon>Metazoa</taxon>
        <taxon>Ctenophora</taxon>
        <taxon>Tentaculata</taxon>
        <taxon>Lobata</taxon>
        <taxon>Bolinopsidae</taxon>
        <taxon>Mnemiopsis</taxon>
    </lineage>
</organism>
<feature type="compositionally biased region" description="Low complexity" evidence="6">
    <location>
        <begin position="14"/>
        <end position="27"/>
    </location>
</feature>
<accession>E3UJV8</accession>
<dbReference type="InterPro" id="IPR009057">
    <property type="entry name" value="Homeodomain-like_sf"/>
</dbReference>